<dbReference type="RefSeq" id="WP_131961202.1">
    <property type="nucleotide sequence ID" value="NZ_SMFL01000012.1"/>
</dbReference>
<sequence>MKYLILFLFTILFSQAQTPADSQIYLADPAIFYSKGTYYLYGTVEGNSNEGLKVYISKDQKNWKEKGYALKKGESFGEKGFWAPQVFEYKKKFYMAYVANEEIAIAVADTPLGPFQQKVKASLQAPVKQIDPYIYFDSDGRIYLYHVRLQKGNRLFVAEMKNDLSAILPETLKECISADFGWENTARANWPVAEGPTVLKRDGLYYLFYTANDFRNPDYAVGFATSNSPLGPWKKFGSNPILDRQDIGMNGTGHGDFYKDKNGALSYVFHTHNSATAVSKRKTAIVKLNFVKHSGSFREPVFDFKTFRFLQTK</sequence>
<evidence type="ECO:0000256" key="7">
    <source>
        <dbReference type="PIRSR" id="PIRSR606710-2"/>
    </source>
</evidence>
<gene>
    <name evidence="10" type="ORF">E0F88_25940</name>
</gene>
<dbReference type="InterPro" id="IPR052176">
    <property type="entry name" value="Glycosyl_Hydrlase_43_Enz"/>
</dbReference>
<dbReference type="GO" id="GO:0004553">
    <property type="term" value="F:hydrolase activity, hydrolyzing O-glycosyl compounds"/>
    <property type="evidence" value="ECO:0007669"/>
    <property type="project" value="InterPro"/>
</dbReference>
<keyword evidence="4" id="KW-0119">Carbohydrate metabolism</keyword>
<evidence type="ECO:0000256" key="9">
    <source>
        <dbReference type="SAM" id="SignalP"/>
    </source>
</evidence>
<comment type="similarity">
    <text evidence="1 8">Belongs to the glycosyl hydrolase 43 family.</text>
</comment>
<evidence type="ECO:0000256" key="4">
    <source>
        <dbReference type="ARBA" id="ARBA00023277"/>
    </source>
</evidence>
<dbReference type="Pfam" id="PF04616">
    <property type="entry name" value="Glyco_hydro_43"/>
    <property type="match status" value="1"/>
</dbReference>
<dbReference type="PANTHER" id="PTHR43772:SF2">
    <property type="entry name" value="PUTATIVE (AFU_ORTHOLOGUE AFUA_2G04480)-RELATED"/>
    <property type="match status" value="1"/>
</dbReference>
<comment type="caution">
    <text evidence="10">The sequence shown here is derived from an EMBL/GenBank/DDBJ whole genome shotgun (WGS) entry which is preliminary data.</text>
</comment>
<dbReference type="OrthoDB" id="9801455at2"/>
<accession>A0A4R5DKI7</accession>
<organism evidence="10 11">
    <name type="scientific">Dyadobacter psychrotolerans</name>
    <dbReference type="NCBI Taxonomy" id="2541721"/>
    <lineage>
        <taxon>Bacteria</taxon>
        <taxon>Pseudomonadati</taxon>
        <taxon>Bacteroidota</taxon>
        <taxon>Cytophagia</taxon>
        <taxon>Cytophagales</taxon>
        <taxon>Spirosomataceae</taxon>
        <taxon>Dyadobacter</taxon>
    </lineage>
</organism>
<dbReference type="PANTHER" id="PTHR43772">
    <property type="entry name" value="ENDO-1,4-BETA-XYLANASE"/>
    <property type="match status" value="1"/>
</dbReference>
<dbReference type="InterPro" id="IPR023296">
    <property type="entry name" value="Glyco_hydro_beta-prop_sf"/>
</dbReference>
<evidence type="ECO:0000256" key="6">
    <source>
        <dbReference type="PIRSR" id="PIRSR606710-1"/>
    </source>
</evidence>
<feature type="chain" id="PRO_5020290698" evidence="9">
    <location>
        <begin position="17"/>
        <end position="313"/>
    </location>
</feature>
<dbReference type="Gene3D" id="2.115.10.20">
    <property type="entry name" value="Glycosyl hydrolase domain, family 43"/>
    <property type="match status" value="1"/>
</dbReference>
<evidence type="ECO:0000256" key="1">
    <source>
        <dbReference type="ARBA" id="ARBA00009865"/>
    </source>
</evidence>
<dbReference type="CDD" id="cd08991">
    <property type="entry name" value="GH43_HoAraf43-like"/>
    <property type="match status" value="1"/>
</dbReference>
<keyword evidence="2" id="KW-0858">Xylan degradation</keyword>
<dbReference type="SUPFAM" id="SSF75005">
    <property type="entry name" value="Arabinanase/levansucrase/invertase"/>
    <property type="match status" value="1"/>
</dbReference>
<evidence type="ECO:0000256" key="2">
    <source>
        <dbReference type="ARBA" id="ARBA00022651"/>
    </source>
</evidence>
<keyword evidence="2" id="KW-0624">Polysaccharide degradation</keyword>
<dbReference type="EMBL" id="SMFL01000012">
    <property type="protein sequence ID" value="TDE11355.1"/>
    <property type="molecule type" value="Genomic_DNA"/>
</dbReference>
<dbReference type="GO" id="GO:0045493">
    <property type="term" value="P:xylan catabolic process"/>
    <property type="evidence" value="ECO:0007669"/>
    <property type="project" value="UniProtKB-KW"/>
</dbReference>
<feature type="site" description="Important for catalytic activity, responsible for pKa modulation of the active site Glu and correct orientation of both the proton donor and substrate" evidence="7">
    <location>
        <position position="131"/>
    </location>
</feature>
<name>A0A4R5DKI7_9BACT</name>
<dbReference type="InterPro" id="IPR006710">
    <property type="entry name" value="Glyco_hydro_43"/>
</dbReference>
<evidence type="ECO:0000313" key="11">
    <source>
        <dbReference type="Proteomes" id="UP000294850"/>
    </source>
</evidence>
<reference evidence="10 11" key="1">
    <citation type="submission" date="2019-03" db="EMBL/GenBank/DDBJ databases">
        <title>Dyadobacter AR-3-6 sp. nov., isolated from arctic soil.</title>
        <authorList>
            <person name="Chaudhary D.K."/>
        </authorList>
    </citation>
    <scope>NUCLEOTIDE SEQUENCE [LARGE SCALE GENOMIC DNA]</scope>
    <source>
        <strain evidence="10 11">AR-3-6</strain>
    </source>
</reference>
<keyword evidence="11" id="KW-1185">Reference proteome</keyword>
<evidence type="ECO:0000256" key="8">
    <source>
        <dbReference type="RuleBase" id="RU361187"/>
    </source>
</evidence>
<keyword evidence="3 8" id="KW-0378">Hydrolase</keyword>
<feature type="signal peptide" evidence="9">
    <location>
        <begin position="1"/>
        <end position="16"/>
    </location>
</feature>
<feature type="active site" description="Proton donor" evidence="6">
    <location>
        <position position="194"/>
    </location>
</feature>
<feature type="active site" description="Proton acceptor" evidence="6">
    <location>
        <position position="28"/>
    </location>
</feature>
<dbReference type="Proteomes" id="UP000294850">
    <property type="component" value="Unassembled WGS sequence"/>
</dbReference>
<evidence type="ECO:0000256" key="3">
    <source>
        <dbReference type="ARBA" id="ARBA00022801"/>
    </source>
</evidence>
<keyword evidence="5 8" id="KW-0326">Glycosidase</keyword>
<evidence type="ECO:0000313" key="10">
    <source>
        <dbReference type="EMBL" id="TDE11355.1"/>
    </source>
</evidence>
<keyword evidence="9" id="KW-0732">Signal</keyword>
<proteinExistence type="inferred from homology"/>
<protein>
    <submittedName>
        <fullName evidence="10">Beta-xylosidase</fullName>
    </submittedName>
</protein>
<evidence type="ECO:0000256" key="5">
    <source>
        <dbReference type="ARBA" id="ARBA00023295"/>
    </source>
</evidence>
<dbReference type="AlphaFoldDB" id="A0A4R5DKI7"/>